<dbReference type="EMBL" id="JAODUP010000119">
    <property type="protein sequence ID" value="KAK2161254.1"/>
    <property type="molecule type" value="Genomic_DNA"/>
</dbReference>
<name>A0AAD9JXS7_9ANNE</name>
<keyword evidence="7" id="KW-0539">Nucleus</keyword>
<evidence type="ECO:0000313" key="10">
    <source>
        <dbReference type="EMBL" id="KAK2161254.1"/>
    </source>
</evidence>
<dbReference type="FunFam" id="1.10.10.10:FF:000003">
    <property type="entry name" value="Paired box protein Pax-6"/>
    <property type="match status" value="1"/>
</dbReference>
<feature type="region of interest" description="Disordered" evidence="8">
    <location>
        <begin position="218"/>
        <end position="248"/>
    </location>
</feature>
<dbReference type="Proteomes" id="UP001208570">
    <property type="component" value="Unassembled WGS sequence"/>
</dbReference>
<sequence length="298" mass="32915">MPHTGQTGVNQLGGVFVNGRPLPDHIRRRIVELALMGVRPCDISRQLLVSHGCVSKILTRFYETGSIKPGAIGGGKPKTRILAFKQSNPSIFAWEIRDQLLAQGICDEQTIPSVSSINRILRNSSTLMEFRQGTLDGNLHPLHFPYGILLPWQQAFDGIARHVATPYARNAPLPGSVRPDRFPSAVRSTLVTDSVSGMKGDLVGLANMSTSQPLVSTIRREDSPTDTPTTDIKRKDCNSVKGEMDDSTLTRYCAPEENEESSNSGVSTNKSRPHRLLERQEEDLNKHFTNYSIDALLK</sequence>
<feature type="compositionally biased region" description="Basic and acidic residues" evidence="8">
    <location>
        <begin position="231"/>
        <end position="244"/>
    </location>
</feature>
<evidence type="ECO:0000256" key="3">
    <source>
        <dbReference type="ARBA" id="ARBA00022724"/>
    </source>
</evidence>
<dbReference type="Pfam" id="PF00292">
    <property type="entry name" value="PAX"/>
    <property type="match status" value="1"/>
</dbReference>
<keyword evidence="6" id="KW-0804">Transcription</keyword>
<comment type="caution">
    <text evidence="10">The sequence shown here is derived from an EMBL/GenBank/DDBJ whole genome shotgun (WGS) entry which is preliminary data.</text>
</comment>
<dbReference type="GO" id="GO:0005634">
    <property type="term" value="C:nucleus"/>
    <property type="evidence" value="ECO:0007669"/>
    <property type="project" value="UniProtKB-SubCell"/>
</dbReference>
<dbReference type="InterPro" id="IPR043565">
    <property type="entry name" value="PAX_fam"/>
</dbReference>
<evidence type="ECO:0000259" key="9">
    <source>
        <dbReference type="PROSITE" id="PS51057"/>
    </source>
</evidence>
<keyword evidence="4" id="KW-0805">Transcription regulation</keyword>
<dbReference type="InterPro" id="IPR036388">
    <property type="entry name" value="WH-like_DNA-bd_sf"/>
</dbReference>
<proteinExistence type="predicted"/>
<keyword evidence="2" id="KW-0217">Developmental protein</keyword>
<evidence type="ECO:0000256" key="6">
    <source>
        <dbReference type="ARBA" id="ARBA00023163"/>
    </source>
</evidence>
<evidence type="ECO:0000256" key="8">
    <source>
        <dbReference type="SAM" id="MobiDB-lite"/>
    </source>
</evidence>
<evidence type="ECO:0000256" key="4">
    <source>
        <dbReference type="ARBA" id="ARBA00023015"/>
    </source>
</evidence>
<dbReference type="PANTHER" id="PTHR45636:SF43">
    <property type="entry name" value="PAIRED BOX POX-NEURO PROTEIN"/>
    <property type="match status" value="1"/>
</dbReference>
<dbReference type="SUPFAM" id="SSF46689">
    <property type="entry name" value="Homeodomain-like"/>
    <property type="match status" value="1"/>
</dbReference>
<protein>
    <recommendedName>
        <fullName evidence="9">Paired domain-containing protein</fullName>
    </recommendedName>
</protein>
<evidence type="ECO:0000313" key="11">
    <source>
        <dbReference type="Proteomes" id="UP001208570"/>
    </source>
</evidence>
<gene>
    <name evidence="10" type="ORF">LSH36_119g00009</name>
</gene>
<evidence type="ECO:0000256" key="5">
    <source>
        <dbReference type="ARBA" id="ARBA00023125"/>
    </source>
</evidence>
<feature type="domain" description="Paired" evidence="9">
    <location>
        <begin position="5"/>
        <end position="124"/>
    </location>
</feature>
<keyword evidence="3" id="KW-0563">Paired box</keyword>
<dbReference type="PROSITE" id="PS51057">
    <property type="entry name" value="PAIRED_2"/>
    <property type="match status" value="1"/>
</dbReference>
<comment type="subcellular location">
    <subcellularLocation>
        <location evidence="1">Nucleus</location>
    </subcellularLocation>
</comment>
<dbReference type="InterPro" id="IPR009057">
    <property type="entry name" value="Homeodomain-like_sf"/>
</dbReference>
<keyword evidence="11" id="KW-1185">Reference proteome</keyword>
<evidence type="ECO:0000256" key="1">
    <source>
        <dbReference type="ARBA" id="ARBA00004123"/>
    </source>
</evidence>
<dbReference type="SMART" id="SM00351">
    <property type="entry name" value="PAX"/>
    <property type="match status" value="1"/>
</dbReference>
<evidence type="ECO:0000256" key="7">
    <source>
        <dbReference type="ARBA" id="ARBA00023242"/>
    </source>
</evidence>
<feature type="region of interest" description="Disordered" evidence="8">
    <location>
        <begin position="255"/>
        <end position="274"/>
    </location>
</feature>
<keyword evidence="5" id="KW-0238">DNA-binding</keyword>
<dbReference type="PRINTS" id="PR00027">
    <property type="entry name" value="PAIREDBOX"/>
</dbReference>
<dbReference type="CDD" id="cd00131">
    <property type="entry name" value="PAX"/>
    <property type="match status" value="1"/>
</dbReference>
<dbReference type="Gene3D" id="1.10.10.10">
    <property type="entry name" value="Winged helix-like DNA-binding domain superfamily/Winged helix DNA-binding domain"/>
    <property type="match status" value="2"/>
</dbReference>
<dbReference type="AlphaFoldDB" id="A0AAD9JXS7"/>
<dbReference type="GO" id="GO:0000978">
    <property type="term" value="F:RNA polymerase II cis-regulatory region sequence-specific DNA binding"/>
    <property type="evidence" value="ECO:0007669"/>
    <property type="project" value="TreeGrafter"/>
</dbReference>
<dbReference type="FunFam" id="1.10.10.10:FF:000013">
    <property type="entry name" value="Paired box 8 isoform 1"/>
    <property type="match status" value="1"/>
</dbReference>
<dbReference type="PROSITE" id="PS00034">
    <property type="entry name" value="PAIRED_1"/>
    <property type="match status" value="1"/>
</dbReference>
<reference evidence="10" key="1">
    <citation type="journal article" date="2023" name="Mol. Biol. Evol.">
        <title>Third-Generation Sequencing Reveals the Adaptive Role of the Epigenome in Three Deep-Sea Polychaetes.</title>
        <authorList>
            <person name="Perez M."/>
            <person name="Aroh O."/>
            <person name="Sun Y."/>
            <person name="Lan Y."/>
            <person name="Juniper S.K."/>
            <person name="Young C.R."/>
            <person name="Angers B."/>
            <person name="Qian P.Y."/>
        </authorList>
    </citation>
    <scope>NUCLEOTIDE SEQUENCE</scope>
    <source>
        <strain evidence="10">P08H-3</strain>
    </source>
</reference>
<accession>A0AAD9JXS7</accession>
<organism evidence="10 11">
    <name type="scientific">Paralvinella palmiformis</name>
    <dbReference type="NCBI Taxonomy" id="53620"/>
    <lineage>
        <taxon>Eukaryota</taxon>
        <taxon>Metazoa</taxon>
        <taxon>Spiralia</taxon>
        <taxon>Lophotrochozoa</taxon>
        <taxon>Annelida</taxon>
        <taxon>Polychaeta</taxon>
        <taxon>Sedentaria</taxon>
        <taxon>Canalipalpata</taxon>
        <taxon>Terebellida</taxon>
        <taxon>Terebelliformia</taxon>
        <taxon>Alvinellidae</taxon>
        <taxon>Paralvinella</taxon>
    </lineage>
</organism>
<dbReference type="InterPro" id="IPR043182">
    <property type="entry name" value="PAIRED_DNA-bd_dom"/>
</dbReference>
<evidence type="ECO:0000256" key="2">
    <source>
        <dbReference type="ARBA" id="ARBA00022473"/>
    </source>
</evidence>
<dbReference type="PANTHER" id="PTHR45636">
    <property type="entry name" value="PAIRED BOX PROTEIN PAX-6-RELATED-RELATED"/>
    <property type="match status" value="1"/>
</dbReference>
<dbReference type="InterPro" id="IPR001523">
    <property type="entry name" value="Paired_dom"/>
</dbReference>
<dbReference type="GO" id="GO:0000981">
    <property type="term" value="F:DNA-binding transcription factor activity, RNA polymerase II-specific"/>
    <property type="evidence" value="ECO:0007669"/>
    <property type="project" value="TreeGrafter"/>
</dbReference>